<keyword evidence="1" id="KW-0175">Coiled coil</keyword>
<proteinExistence type="predicted"/>
<feature type="coiled-coil region" evidence="1">
    <location>
        <begin position="22"/>
        <end position="49"/>
    </location>
</feature>
<gene>
    <name evidence="3" type="ORF">PBAH0796_LOCUS6079</name>
</gene>
<feature type="compositionally biased region" description="Acidic residues" evidence="2">
    <location>
        <begin position="264"/>
        <end position="273"/>
    </location>
</feature>
<dbReference type="PANTHER" id="PTHR37473">
    <property type="entry name" value="EF-HAND DOMAIN-CONTAINING PROTEIN"/>
    <property type="match status" value="1"/>
</dbReference>
<evidence type="ECO:0000256" key="2">
    <source>
        <dbReference type="SAM" id="MobiDB-lite"/>
    </source>
</evidence>
<feature type="coiled-coil region" evidence="1">
    <location>
        <begin position="141"/>
        <end position="207"/>
    </location>
</feature>
<accession>A0A7S0A2U8</accession>
<protein>
    <submittedName>
        <fullName evidence="3">Uncharacterized protein</fullName>
    </submittedName>
</protein>
<sequence length="289" mass="32871">MSAAYLHGDGSPPPDGHAIRTVHEANRAKKAVETNMKAIENRINFFKREEEKIWRDLAEVRRQAATIEEGRSRTIEKKLADRAIQQERDLITRQNKAKAAATKSASLEQRKRNQFLHMREKQLAGQEQRRASQDILRQKKMQEAQARLTNSERAVAIQRAQLEARLKANQDKAVRLERMREQQEMERLAAENEVQEAESRLPQLEAEELVCLQRLQNSRIVTQSVLEELETSLGSRSSVTNLLRQKNKGQEHLDSAPGLQGGITEDEADYSPEDLEHAVAAGLASVETR</sequence>
<dbReference type="EMBL" id="HBEG01010370">
    <property type="protein sequence ID" value="CAD8350712.1"/>
    <property type="molecule type" value="Transcribed_RNA"/>
</dbReference>
<name>A0A7S0A2U8_9DINO</name>
<dbReference type="AlphaFoldDB" id="A0A7S0A2U8"/>
<evidence type="ECO:0000256" key="1">
    <source>
        <dbReference type="SAM" id="Coils"/>
    </source>
</evidence>
<evidence type="ECO:0000313" key="3">
    <source>
        <dbReference type="EMBL" id="CAD8350712.1"/>
    </source>
</evidence>
<organism evidence="3">
    <name type="scientific">Pyrodinium bahamense</name>
    <dbReference type="NCBI Taxonomy" id="73915"/>
    <lineage>
        <taxon>Eukaryota</taxon>
        <taxon>Sar</taxon>
        <taxon>Alveolata</taxon>
        <taxon>Dinophyceae</taxon>
        <taxon>Gonyaulacales</taxon>
        <taxon>Pyrocystaceae</taxon>
        <taxon>Pyrodinium</taxon>
    </lineage>
</organism>
<dbReference type="PANTHER" id="PTHR37473:SF1">
    <property type="entry name" value="EF-HAND DOMAIN-CONTAINING PROTEIN"/>
    <property type="match status" value="1"/>
</dbReference>
<feature type="region of interest" description="Disordered" evidence="2">
    <location>
        <begin position="245"/>
        <end position="289"/>
    </location>
</feature>
<reference evidence="3" key="1">
    <citation type="submission" date="2021-01" db="EMBL/GenBank/DDBJ databases">
        <authorList>
            <person name="Corre E."/>
            <person name="Pelletier E."/>
            <person name="Niang G."/>
            <person name="Scheremetjew M."/>
            <person name="Finn R."/>
            <person name="Kale V."/>
            <person name="Holt S."/>
            <person name="Cochrane G."/>
            <person name="Meng A."/>
            <person name="Brown T."/>
            <person name="Cohen L."/>
        </authorList>
    </citation>
    <scope>NUCLEOTIDE SEQUENCE</scope>
    <source>
        <strain evidence="3">Pbaha01</strain>
    </source>
</reference>